<proteinExistence type="predicted"/>
<gene>
    <name evidence="1" type="ORF">HOLleu_28880</name>
</gene>
<dbReference type="EMBL" id="JAIZAY010000014">
    <property type="protein sequence ID" value="KAJ8029480.1"/>
    <property type="molecule type" value="Genomic_DNA"/>
</dbReference>
<evidence type="ECO:0000313" key="1">
    <source>
        <dbReference type="EMBL" id="KAJ8029480.1"/>
    </source>
</evidence>
<keyword evidence="2" id="KW-1185">Reference proteome</keyword>
<comment type="caution">
    <text evidence="1">The sequence shown here is derived from an EMBL/GenBank/DDBJ whole genome shotgun (WGS) entry which is preliminary data.</text>
</comment>
<protein>
    <submittedName>
        <fullName evidence="1">Uncharacterized protein</fullName>
    </submittedName>
</protein>
<accession>A0A9Q1BN22</accession>
<organism evidence="1 2">
    <name type="scientific">Holothuria leucospilota</name>
    <name type="common">Black long sea cucumber</name>
    <name type="synonym">Mertensiothuria leucospilota</name>
    <dbReference type="NCBI Taxonomy" id="206669"/>
    <lineage>
        <taxon>Eukaryota</taxon>
        <taxon>Metazoa</taxon>
        <taxon>Echinodermata</taxon>
        <taxon>Eleutherozoa</taxon>
        <taxon>Echinozoa</taxon>
        <taxon>Holothuroidea</taxon>
        <taxon>Aspidochirotacea</taxon>
        <taxon>Aspidochirotida</taxon>
        <taxon>Holothuriidae</taxon>
        <taxon>Holothuria</taxon>
    </lineage>
</organism>
<dbReference type="Proteomes" id="UP001152320">
    <property type="component" value="Chromosome 14"/>
</dbReference>
<reference evidence="1" key="1">
    <citation type="submission" date="2021-10" db="EMBL/GenBank/DDBJ databases">
        <title>Tropical sea cucumber genome reveals ecological adaptation and Cuvierian tubules defense mechanism.</title>
        <authorList>
            <person name="Chen T."/>
        </authorList>
    </citation>
    <scope>NUCLEOTIDE SEQUENCE</scope>
    <source>
        <strain evidence="1">Nanhai2018</strain>
        <tissue evidence="1">Muscle</tissue>
    </source>
</reference>
<evidence type="ECO:0000313" key="2">
    <source>
        <dbReference type="Proteomes" id="UP001152320"/>
    </source>
</evidence>
<sequence>MDDIYYCVKSYHRIPPAHSGHHRFRNPSLLVLGLRVASPSRPKSLVTCSHANTNPGATPDFLCRPTNHYDFGMCYKLVRMPLIFRDFPPGPQESIDLGKHVSKGGRGGDVNPEILPNWQAISS</sequence>
<dbReference type="AlphaFoldDB" id="A0A9Q1BN22"/>
<name>A0A9Q1BN22_HOLLE</name>